<dbReference type="EMBL" id="UOFY01000027">
    <property type="protein sequence ID" value="VAX08307.1"/>
    <property type="molecule type" value="Genomic_DNA"/>
</dbReference>
<accession>A0A3B1BUG3</accession>
<dbReference type="SUPFAM" id="SSF52833">
    <property type="entry name" value="Thioredoxin-like"/>
    <property type="match status" value="1"/>
</dbReference>
<dbReference type="AlphaFoldDB" id="A0A3B1BUG3"/>
<proteinExistence type="predicted"/>
<name>A0A3B1BUG3_9ZZZZ</name>
<gene>
    <name evidence="2" type="ORF">MNBD_GAMMA25-517</name>
</gene>
<dbReference type="Pfam" id="PF13098">
    <property type="entry name" value="Thioredoxin_2"/>
    <property type="match status" value="1"/>
</dbReference>
<reference evidence="2" key="1">
    <citation type="submission" date="2018-06" db="EMBL/GenBank/DDBJ databases">
        <authorList>
            <person name="Zhirakovskaya E."/>
        </authorList>
    </citation>
    <scope>NUCLEOTIDE SEQUENCE</scope>
</reference>
<dbReference type="Gene3D" id="3.40.30.10">
    <property type="entry name" value="Glutaredoxin"/>
    <property type="match status" value="1"/>
</dbReference>
<feature type="domain" description="Thioredoxin-like fold" evidence="1">
    <location>
        <begin position="42"/>
        <end position="139"/>
    </location>
</feature>
<evidence type="ECO:0000313" key="2">
    <source>
        <dbReference type="EMBL" id="VAX08307.1"/>
    </source>
</evidence>
<dbReference type="InterPro" id="IPR036249">
    <property type="entry name" value="Thioredoxin-like_sf"/>
</dbReference>
<dbReference type="InterPro" id="IPR012336">
    <property type="entry name" value="Thioredoxin-like_fold"/>
</dbReference>
<protein>
    <recommendedName>
        <fullName evidence="1">Thioredoxin-like fold domain-containing protein</fullName>
    </recommendedName>
</protein>
<sequence>MKLPLLIILFILSALTPAISAQNFMDVRVSLSTNLQADAAIAKARGVPLLLMFSLDDCPYCMVVQEEFLDPMQRNRDYDSKVLMRILKMDEGYITDFDGQRIAVDDLTLRYGAAVAPTVVLLDHQGRMLTERLLGITTPDFYGGYLDAAIELSLQRLRQPLTLVQDQTQRDR</sequence>
<evidence type="ECO:0000259" key="1">
    <source>
        <dbReference type="Pfam" id="PF13098"/>
    </source>
</evidence>
<organism evidence="2">
    <name type="scientific">hydrothermal vent metagenome</name>
    <dbReference type="NCBI Taxonomy" id="652676"/>
    <lineage>
        <taxon>unclassified sequences</taxon>
        <taxon>metagenomes</taxon>
        <taxon>ecological metagenomes</taxon>
    </lineage>
</organism>